<reference evidence="1" key="1">
    <citation type="journal article" date="2020" name="Nature">
        <title>Giant virus diversity and host interactions through global metagenomics.</title>
        <authorList>
            <person name="Schulz F."/>
            <person name="Roux S."/>
            <person name="Paez-Espino D."/>
            <person name="Jungbluth S."/>
            <person name="Walsh D.A."/>
            <person name="Denef V.J."/>
            <person name="McMahon K.D."/>
            <person name="Konstantinidis K.T."/>
            <person name="Eloe-Fadrosh E.A."/>
            <person name="Kyrpides N.C."/>
            <person name="Woyke T."/>
        </authorList>
    </citation>
    <scope>NUCLEOTIDE SEQUENCE</scope>
    <source>
        <strain evidence="1">GVMAG-M-3300023174-129</strain>
    </source>
</reference>
<sequence length="45" mass="5012">MLELSMPRALPCDNNCCIRCSRSEVEGPFCIDSIDLAKSATVFFK</sequence>
<evidence type="ECO:0000313" key="1">
    <source>
        <dbReference type="EMBL" id="QHT12398.1"/>
    </source>
</evidence>
<name>A0A6C0D6J8_9ZZZZ</name>
<protein>
    <submittedName>
        <fullName evidence="1">Uncharacterized protein</fullName>
    </submittedName>
</protein>
<accession>A0A6C0D6J8</accession>
<dbReference type="AlphaFoldDB" id="A0A6C0D6J8"/>
<proteinExistence type="predicted"/>
<dbReference type="EMBL" id="MN739544">
    <property type="protein sequence ID" value="QHT12398.1"/>
    <property type="molecule type" value="Genomic_DNA"/>
</dbReference>
<organism evidence="1">
    <name type="scientific">viral metagenome</name>
    <dbReference type="NCBI Taxonomy" id="1070528"/>
    <lineage>
        <taxon>unclassified sequences</taxon>
        <taxon>metagenomes</taxon>
        <taxon>organismal metagenomes</taxon>
    </lineage>
</organism>